<comment type="caution">
    <text evidence="13">The sequence shown here is derived from an EMBL/GenBank/DDBJ whole genome shotgun (WGS) entry which is preliminary data.</text>
</comment>
<evidence type="ECO:0000256" key="10">
    <source>
        <dbReference type="HAMAP-Rule" id="MF_01326"/>
    </source>
</evidence>
<dbReference type="OrthoDB" id="9807419at2"/>
<comment type="function">
    <text evidence="1 10">One of two assembly initiator proteins, it binds directly to the 5'-end of the 23S rRNA, where it nucleates assembly of the 50S subunit.</text>
</comment>
<dbReference type="Pfam" id="PF00467">
    <property type="entry name" value="KOW"/>
    <property type="match status" value="1"/>
</dbReference>
<dbReference type="InterPro" id="IPR005825">
    <property type="entry name" value="Ribosomal_uL24_CS"/>
</dbReference>
<dbReference type="AlphaFoldDB" id="A0A4R1AS29"/>
<dbReference type="Pfam" id="PF17136">
    <property type="entry name" value="ribosomal_L24"/>
    <property type="match status" value="1"/>
</dbReference>
<organism evidence="13 14">
    <name type="scientific">Cytobacillus praedii</name>
    <dbReference type="NCBI Taxonomy" id="1742358"/>
    <lineage>
        <taxon>Bacteria</taxon>
        <taxon>Bacillati</taxon>
        <taxon>Bacillota</taxon>
        <taxon>Bacilli</taxon>
        <taxon>Bacillales</taxon>
        <taxon>Bacillaceae</taxon>
        <taxon>Cytobacillus</taxon>
    </lineage>
</organism>
<dbReference type="InterPro" id="IPR005824">
    <property type="entry name" value="KOW"/>
</dbReference>
<dbReference type="InterPro" id="IPR003256">
    <property type="entry name" value="Ribosomal_uL24"/>
</dbReference>
<keyword evidence="4 10" id="KW-0699">rRNA-binding</keyword>
<dbReference type="GO" id="GO:0005840">
    <property type="term" value="C:ribosome"/>
    <property type="evidence" value="ECO:0007669"/>
    <property type="project" value="UniProtKB-KW"/>
</dbReference>
<evidence type="ECO:0000256" key="11">
    <source>
        <dbReference type="RuleBase" id="RU003477"/>
    </source>
</evidence>
<evidence type="ECO:0000256" key="1">
    <source>
        <dbReference type="ARBA" id="ARBA00004072"/>
    </source>
</evidence>
<comment type="subunit">
    <text evidence="3 10">Part of the 50S ribosomal subunit.</text>
</comment>
<evidence type="ECO:0000313" key="14">
    <source>
        <dbReference type="Proteomes" id="UP000293846"/>
    </source>
</evidence>
<dbReference type="STRING" id="1742358.GCA_001439605_01732"/>
<dbReference type="InterPro" id="IPR057264">
    <property type="entry name" value="Ribosomal_uL24_C"/>
</dbReference>
<keyword evidence="5 10" id="KW-0694">RNA-binding</keyword>
<dbReference type="PANTHER" id="PTHR12903">
    <property type="entry name" value="MITOCHONDRIAL RIBOSOMAL PROTEIN L24"/>
    <property type="match status" value="1"/>
</dbReference>
<evidence type="ECO:0000256" key="8">
    <source>
        <dbReference type="ARBA" id="ARBA00035206"/>
    </source>
</evidence>
<dbReference type="Gene3D" id="2.30.30.30">
    <property type="match status" value="1"/>
</dbReference>
<evidence type="ECO:0000256" key="2">
    <source>
        <dbReference type="ARBA" id="ARBA00010618"/>
    </source>
</evidence>
<evidence type="ECO:0000256" key="4">
    <source>
        <dbReference type="ARBA" id="ARBA00022730"/>
    </source>
</evidence>
<dbReference type="HAMAP" id="MF_01326_B">
    <property type="entry name" value="Ribosomal_uL24_B"/>
    <property type="match status" value="1"/>
</dbReference>
<dbReference type="GO" id="GO:1990904">
    <property type="term" value="C:ribonucleoprotein complex"/>
    <property type="evidence" value="ECO:0007669"/>
    <property type="project" value="UniProtKB-KW"/>
</dbReference>
<dbReference type="FunFam" id="2.30.30.30:FF:000004">
    <property type="entry name" value="50S ribosomal protein L24"/>
    <property type="match status" value="1"/>
</dbReference>
<keyword evidence="14" id="KW-1185">Reference proteome</keyword>
<dbReference type="SUPFAM" id="SSF50104">
    <property type="entry name" value="Translation proteins SH3-like domain"/>
    <property type="match status" value="1"/>
</dbReference>
<accession>A0A4R1AS29</accession>
<evidence type="ECO:0000256" key="6">
    <source>
        <dbReference type="ARBA" id="ARBA00022980"/>
    </source>
</evidence>
<dbReference type="GO" id="GO:0006412">
    <property type="term" value="P:translation"/>
    <property type="evidence" value="ECO:0007669"/>
    <property type="project" value="UniProtKB-UniRule"/>
</dbReference>
<dbReference type="RefSeq" id="WP_057767212.1">
    <property type="nucleotide sequence ID" value="NZ_CP183326.1"/>
</dbReference>
<dbReference type="GO" id="GO:0003735">
    <property type="term" value="F:structural constituent of ribosome"/>
    <property type="evidence" value="ECO:0007669"/>
    <property type="project" value="InterPro"/>
</dbReference>
<dbReference type="InterPro" id="IPR014722">
    <property type="entry name" value="Rib_uL2_dom2"/>
</dbReference>
<evidence type="ECO:0000313" key="13">
    <source>
        <dbReference type="EMBL" id="TCJ02941.1"/>
    </source>
</evidence>
<proteinExistence type="inferred from homology"/>
<evidence type="ECO:0000259" key="12">
    <source>
        <dbReference type="SMART" id="SM00739"/>
    </source>
</evidence>
<dbReference type="NCBIfam" id="TIGR01079">
    <property type="entry name" value="rplX_bact"/>
    <property type="match status" value="1"/>
</dbReference>
<dbReference type="GO" id="GO:0019843">
    <property type="term" value="F:rRNA binding"/>
    <property type="evidence" value="ECO:0007669"/>
    <property type="project" value="UniProtKB-UniRule"/>
</dbReference>
<evidence type="ECO:0000256" key="7">
    <source>
        <dbReference type="ARBA" id="ARBA00023274"/>
    </source>
</evidence>
<evidence type="ECO:0000256" key="9">
    <source>
        <dbReference type="ARBA" id="ARBA00058688"/>
    </source>
</evidence>
<sequence>MHVKKGDKVMIISGKDKGKTGVILAAFPKQDRVLVEGVNIVKKHSKPSQVNPQGGIINQEAPIHVSNVMPVDPKSGKPTRVGYKTVDGKKVRVATKSGEVLDK</sequence>
<dbReference type="SMART" id="SM00739">
    <property type="entry name" value="KOW"/>
    <property type="match status" value="1"/>
</dbReference>
<comment type="function">
    <text evidence="9 10">One of the proteins that surrounds the polypeptide exit tunnel on the outside of the subunit.</text>
</comment>
<reference evidence="13 14" key="1">
    <citation type="submission" date="2019-03" db="EMBL/GenBank/DDBJ databases">
        <authorList>
            <person name="Jensen L."/>
            <person name="Storgaard J."/>
            <person name="Sulaj E."/>
            <person name="Schramm A."/>
            <person name="Marshall I.P.G."/>
        </authorList>
    </citation>
    <scope>NUCLEOTIDE SEQUENCE [LARGE SCALE GENOMIC DNA]</scope>
    <source>
        <strain evidence="13 14">2017H2G3</strain>
    </source>
</reference>
<comment type="similarity">
    <text evidence="2 10 11">Belongs to the universal ribosomal protein uL24 family.</text>
</comment>
<evidence type="ECO:0000256" key="3">
    <source>
        <dbReference type="ARBA" id="ARBA00011838"/>
    </source>
</evidence>
<gene>
    <name evidence="10" type="primary">rplX</name>
    <name evidence="13" type="ORF">E0Y62_16875</name>
</gene>
<dbReference type="InterPro" id="IPR041988">
    <property type="entry name" value="Ribosomal_uL24_KOW"/>
</dbReference>
<dbReference type="Proteomes" id="UP000293846">
    <property type="component" value="Unassembled WGS sequence"/>
</dbReference>
<evidence type="ECO:0000256" key="5">
    <source>
        <dbReference type="ARBA" id="ARBA00022884"/>
    </source>
</evidence>
<dbReference type="CDD" id="cd06089">
    <property type="entry name" value="KOW_RPL26"/>
    <property type="match status" value="1"/>
</dbReference>
<dbReference type="InterPro" id="IPR008991">
    <property type="entry name" value="Translation_prot_SH3-like_sf"/>
</dbReference>
<keyword evidence="6 10" id="KW-0689">Ribosomal protein</keyword>
<keyword evidence="7 10" id="KW-0687">Ribonucleoprotein</keyword>
<protein>
    <recommendedName>
        <fullName evidence="8 10">Large ribosomal subunit protein uL24</fullName>
    </recommendedName>
</protein>
<dbReference type="EMBL" id="SJTH01000024">
    <property type="protein sequence ID" value="TCJ02941.1"/>
    <property type="molecule type" value="Genomic_DNA"/>
</dbReference>
<dbReference type="PROSITE" id="PS01108">
    <property type="entry name" value="RIBOSOMAL_L24"/>
    <property type="match status" value="1"/>
</dbReference>
<feature type="domain" description="KOW" evidence="12">
    <location>
        <begin position="2"/>
        <end position="29"/>
    </location>
</feature>
<name>A0A4R1AS29_9BACI</name>